<dbReference type="InterPro" id="IPR015914">
    <property type="entry name" value="PAPs_N"/>
</dbReference>
<dbReference type="PROSITE" id="PS50853">
    <property type="entry name" value="FN3"/>
    <property type="match status" value="3"/>
</dbReference>
<evidence type="ECO:0000313" key="3">
    <source>
        <dbReference type="EMBL" id="MCA9381985.1"/>
    </source>
</evidence>
<protein>
    <submittedName>
        <fullName evidence="3">Fibronectin type III domain-containing protein</fullName>
    </submittedName>
</protein>
<feature type="domain" description="Fibronectin type-III" evidence="2">
    <location>
        <begin position="413"/>
        <end position="503"/>
    </location>
</feature>
<dbReference type="CDD" id="cd00063">
    <property type="entry name" value="FN3"/>
    <property type="match status" value="1"/>
</dbReference>
<dbReference type="SMART" id="SM00060">
    <property type="entry name" value="FN3"/>
    <property type="match status" value="6"/>
</dbReference>
<feature type="domain" description="Fibronectin type-III" evidence="2">
    <location>
        <begin position="505"/>
        <end position="599"/>
    </location>
</feature>
<dbReference type="Gene3D" id="2.60.40.10">
    <property type="entry name" value="Immunoglobulins"/>
    <property type="match status" value="3"/>
</dbReference>
<keyword evidence="1" id="KW-0732">Signal</keyword>
<dbReference type="GO" id="GO:0046872">
    <property type="term" value="F:metal ion binding"/>
    <property type="evidence" value="ECO:0007669"/>
    <property type="project" value="InterPro"/>
</dbReference>
<dbReference type="Pfam" id="PF16656">
    <property type="entry name" value="Pur_ac_phosph_N"/>
    <property type="match status" value="1"/>
</dbReference>
<dbReference type="InterPro" id="IPR036116">
    <property type="entry name" value="FN3_sf"/>
</dbReference>
<evidence type="ECO:0000256" key="1">
    <source>
        <dbReference type="ARBA" id="ARBA00022729"/>
    </source>
</evidence>
<reference evidence="3" key="1">
    <citation type="submission" date="2020-04" db="EMBL/GenBank/DDBJ databases">
        <authorList>
            <person name="Zhang T."/>
        </authorList>
    </citation>
    <scope>NUCLEOTIDE SEQUENCE</scope>
    <source>
        <strain evidence="3">HKST-UBA10</strain>
    </source>
</reference>
<feature type="domain" description="Fibronectin type-III" evidence="2">
    <location>
        <begin position="321"/>
        <end position="411"/>
    </location>
</feature>
<name>A0A955L308_9BACT</name>
<comment type="caution">
    <text evidence="3">The sequence shown here is derived from an EMBL/GenBank/DDBJ whole genome shotgun (WGS) entry which is preliminary data.</text>
</comment>
<reference evidence="3" key="2">
    <citation type="journal article" date="2021" name="Microbiome">
        <title>Successional dynamics and alternative stable states in a saline activated sludge microbial community over 9 years.</title>
        <authorList>
            <person name="Wang Y."/>
            <person name="Ye J."/>
            <person name="Ju F."/>
            <person name="Liu L."/>
            <person name="Boyd J.A."/>
            <person name="Deng Y."/>
            <person name="Parks D.H."/>
            <person name="Jiang X."/>
            <person name="Yin X."/>
            <person name="Woodcroft B.J."/>
            <person name="Tyson G.W."/>
            <person name="Hugenholtz P."/>
            <person name="Polz M.F."/>
            <person name="Zhang T."/>
        </authorList>
    </citation>
    <scope>NUCLEOTIDE SEQUENCE</scope>
    <source>
        <strain evidence="3">HKST-UBA10</strain>
    </source>
</reference>
<proteinExistence type="predicted"/>
<organism evidence="3 4">
    <name type="scientific">Candidatus Dojkabacteria bacterium</name>
    <dbReference type="NCBI Taxonomy" id="2099670"/>
    <lineage>
        <taxon>Bacteria</taxon>
        <taxon>Candidatus Dojkabacteria</taxon>
    </lineage>
</organism>
<dbReference type="InterPro" id="IPR013783">
    <property type="entry name" value="Ig-like_fold"/>
</dbReference>
<dbReference type="AlphaFoldDB" id="A0A955L308"/>
<dbReference type="PANTHER" id="PTHR22953">
    <property type="entry name" value="ACID PHOSPHATASE RELATED"/>
    <property type="match status" value="1"/>
</dbReference>
<evidence type="ECO:0000259" key="2">
    <source>
        <dbReference type="PROSITE" id="PS50853"/>
    </source>
</evidence>
<accession>A0A955L308</accession>
<dbReference type="InterPro" id="IPR003961">
    <property type="entry name" value="FN3_dom"/>
</dbReference>
<dbReference type="SUPFAM" id="SSF49265">
    <property type="entry name" value="Fibronectin type III"/>
    <property type="match status" value="3"/>
</dbReference>
<evidence type="ECO:0000313" key="4">
    <source>
        <dbReference type="Proteomes" id="UP000782843"/>
    </source>
</evidence>
<gene>
    <name evidence="3" type="ORF">KC660_01100</name>
</gene>
<sequence length="728" mass="79318">PGNFVSSKDVTFTWSTSGGSGPSDAHSGLLGLQYRIGNSGTWYGELHLGTQDYQDLLLNDGSYTMDETYDYPNLVEGNNLIYMRALDNAGNYSTTLVSGALKINTLAPSEVNNLIVNPATNTVNEYSFSWSVPDTYTGQAGNLTYCYTINVLPTDGNCNFTTAGQTTLSSDAYATQPGKNTFYIIAKDEAGNINYDYYTSVDFTYSGSAPGIPRSLDIADISIKSSEKWRLALTWDDPANIGAGVAAYKVYRSAEDVSCSGNFEQFDLIATTSGNSYIDTDLVQQEYNYCTRACDSANSCSAVSTTVTDYPTGKFTEPPNLASNPTVGTVTTSRAVITWATDREADTKVAYGTKSNEYLTDEAYRSSQEIVHSIILNNLKPNTTYYFRAKWTDEDGNTGISQEYSFKTDPPPIVDNVEVTSISTNSANIKFKSKGAIKVNLYYGITNGFGGLEEFPTSTEESEYSVQLPNLQDGTKYFFKLNPYDIESEEYEGTVLTFTTIPNPEISNITIEEIKQVAQPTVKVNWNTNTETSSVINYAPEVSPANIKKSIDLDFKASGHEAQITNLSPNTGYLMTITATDKLGNVVSSSQQRFTTATDSRPPEISNVKVESTILEAQDINDNPTAQLIVSWDTDEPASGIVEYGEGSGTSYTQRVQEDGNSGSDNNNHVISIPNLTPSKVYHLRVISADSAGNEATSQDVVTLTPKANESVFKILFGTLANVFSFIK</sequence>
<feature type="non-terminal residue" evidence="3">
    <location>
        <position position="1"/>
    </location>
</feature>
<dbReference type="InterPro" id="IPR039331">
    <property type="entry name" value="PAPs-like"/>
</dbReference>
<dbReference type="Proteomes" id="UP000782843">
    <property type="component" value="Unassembled WGS sequence"/>
</dbReference>
<dbReference type="GO" id="GO:0003993">
    <property type="term" value="F:acid phosphatase activity"/>
    <property type="evidence" value="ECO:0007669"/>
    <property type="project" value="InterPro"/>
</dbReference>
<dbReference type="Gene3D" id="2.60.40.380">
    <property type="entry name" value="Purple acid phosphatase-like, N-terminal"/>
    <property type="match status" value="1"/>
</dbReference>
<dbReference type="PANTHER" id="PTHR22953:SF153">
    <property type="entry name" value="PURPLE ACID PHOSPHATASE"/>
    <property type="match status" value="1"/>
</dbReference>
<dbReference type="EMBL" id="JAGQLG010000037">
    <property type="protein sequence ID" value="MCA9381985.1"/>
    <property type="molecule type" value="Genomic_DNA"/>
</dbReference>